<accession>A0ABX0SL98</accession>
<name>A0ABX0SL98_9ACTN</name>
<evidence type="ECO:0000313" key="2">
    <source>
        <dbReference type="Proteomes" id="UP000749311"/>
    </source>
</evidence>
<gene>
    <name evidence="1" type="ORF">FB473_002455</name>
</gene>
<keyword evidence="2" id="KW-1185">Reference proteome</keyword>
<organism evidence="1 2">
    <name type="scientific">Brooklawnia cerclae</name>
    <dbReference type="NCBI Taxonomy" id="349934"/>
    <lineage>
        <taxon>Bacteria</taxon>
        <taxon>Bacillati</taxon>
        <taxon>Actinomycetota</taxon>
        <taxon>Actinomycetes</taxon>
        <taxon>Propionibacteriales</taxon>
        <taxon>Propionibacteriaceae</taxon>
        <taxon>Brooklawnia</taxon>
    </lineage>
</organism>
<evidence type="ECO:0000313" key="1">
    <source>
        <dbReference type="EMBL" id="NIH57810.1"/>
    </source>
</evidence>
<dbReference type="EMBL" id="JAAMOZ010000001">
    <property type="protein sequence ID" value="NIH57810.1"/>
    <property type="molecule type" value="Genomic_DNA"/>
</dbReference>
<protein>
    <submittedName>
        <fullName evidence="1">Uncharacterized protein</fullName>
    </submittedName>
</protein>
<comment type="caution">
    <text evidence="1">The sequence shown here is derived from an EMBL/GenBank/DDBJ whole genome shotgun (WGS) entry which is preliminary data.</text>
</comment>
<dbReference type="Proteomes" id="UP000749311">
    <property type="component" value="Unassembled WGS sequence"/>
</dbReference>
<sequence>MPTIALDLQGISSYTTYASGGMRECHVDQPNVVHTSCGDLVPRYSRPDVRSKDMKSLSFCESGAIRSICLDAQTMVDTPLGAFPAELVTFFEDGVLDSVFPLNGQIGFSWSQDDEKALADDFTFEFGFGSITAKIIGVRFYPSGKVKSVILWPGEVVPVATPLGVFQGRAGVRVFETGELESFEPAAPVSLTTPIGPVMAYDVDALEMDADENSVRFDATGNLVRVATSGDVIANSPAVGHKRFSSRTRMALSKDVPVKLPISITFGNDTVTISNDRQTEAFVISQSRFLVLPDIDVMGLCADGCDTCALGCVS</sequence>
<reference evidence="1 2" key="1">
    <citation type="submission" date="2020-02" db="EMBL/GenBank/DDBJ databases">
        <title>Sequencing the genomes of 1000 actinobacteria strains.</title>
        <authorList>
            <person name="Klenk H.-P."/>
        </authorList>
    </citation>
    <scope>NUCLEOTIDE SEQUENCE [LARGE SCALE GENOMIC DNA]</scope>
    <source>
        <strain evidence="1 2">DSM 19609</strain>
    </source>
</reference>
<proteinExistence type="predicted"/>
<dbReference type="RefSeq" id="WP_167168128.1">
    <property type="nucleotide sequence ID" value="NZ_BAAAOO010000007.1"/>
</dbReference>